<evidence type="ECO:0000256" key="3">
    <source>
        <dbReference type="ARBA" id="ARBA00023163"/>
    </source>
</evidence>
<dbReference type="InterPro" id="IPR018060">
    <property type="entry name" value="HTH_AraC"/>
</dbReference>
<dbReference type="PANTHER" id="PTHR43280">
    <property type="entry name" value="ARAC-FAMILY TRANSCRIPTIONAL REGULATOR"/>
    <property type="match status" value="1"/>
</dbReference>
<dbReference type="Pfam" id="PF13377">
    <property type="entry name" value="Peripla_BP_3"/>
    <property type="match status" value="1"/>
</dbReference>
<sequence length="228" mass="25546">MAEGILTADEFKQTENWLKKFAQPTGIFAALDGYALAVQRAARNLDLRVPEDVAILGAGDDDFQVEFEAIPLSSIRLPARKIGYEAGALLDRRLSDPHADLESIQLPVQDIALRRSTDVQYCDDPLVAKAVRLIREHPNIRVTQVVQAVGISRTGLQSRFLKMLGRGILSEIQRVRLQRAQTLLSTTDDKQEVIAELSGFASVQRFSYCFQQAFKMSPGTYRRQSKVR</sequence>
<dbReference type="Gene3D" id="3.40.50.2300">
    <property type="match status" value="1"/>
</dbReference>
<dbReference type="SUPFAM" id="SSF46689">
    <property type="entry name" value="Homeodomain-like"/>
    <property type="match status" value="1"/>
</dbReference>
<reference evidence="5 6" key="1">
    <citation type="submission" date="2023-11" db="EMBL/GenBank/DDBJ databases">
        <title>Coraliomargarita sp. nov., isolated from marine algae.</title>
        <authorList>
            <person name="Lee J.K."/>
            <person name="Baek J.H."/>
            <person name="Kim J.M."/>
            <person name="Choi D.G."/>
            <person name="Jeon C.O."/>
        </authorList>
    </citation>
    <scope>NUCLEOTIDE SEQUENCE [LARGE SCALE GENOMIC DNA]</scope>
    <source>
        <strain evidence="5 6">J2-16</strain>
    </source>
</reference>
<name>A0ABZ0RLN3_9BACT</name>
<keyword evidence="1" id="KW-0805">Transcription regulation</keyword>
<evidence type="ECO:0000313" key="6">
    <source>
        <dbReference type="Proteomes" id="UP001324993"/>
    </source>
</evidence>
<gene>
    <name evidence="5" type="ORF">SH580_20630</name>
</gene>
<feature type="domain" description="HTH araC/xylS-type" evidence="4">
    <location>
        <begin position="124"/>
        <end position="224"/>
    </location>
</feature>
<dbReference type="Pfam" id="PF12833">
    <property type="entry name" value="HTH_18"/>
    <property type="match status" value="1"/>
</dbReference>
<evidence type="ECO:0000313" key="5">
    <source>
        <dbReference type="EMBL" id="WPJ95827.1"/>
    </source>
</evidence>
<accession>A0ABZ0RLN3</accession>
<dbReference type="RefSeq" id="WP_319832703.1">
    <property type="nucleotide sequence ID" value="NZ_CP138858.1"/>
</dbReference>
<evidence type="ECO:0000259" key="4">
    <source>
        <dbReference type="PROSITE" id="PS01124"/>
    </source>
</evidence>
<dbReference type="PANTHER" id="PTHR43280:SF11">
    <property type="entry name" value="RCS-SPECIFIC HTH-TYPE TRANSCRIPTIONAL ACTIVATOR RCLR"/>
    <property type="match status" value="1"/>
</dbReference>
<dbReference type="SUPFAM" id="SSF53822">
    <property type="entry name" value="Periplasmic binding protein-like I"/>
    <property type="match status" value="1"/>
</dbReference>
<dbReference type="SMART" id="SM00342">
    <property type="entry name" value="HTH_ARAC"/>
    <property type="match status" value="1"/>
</dbReference>
<dbReference type="EMBL" id="CP138858">
    <property type="protein sequence ID" value="WPJ95827.1"/>
    <property type="molecule type" value="Genomic_DNA"/>
</dbReference>
<evidence type="ECO:0000256" key="1">
    <source>
        <dbReference type="ARBA" id="ARBA00023015"/>
    </source>
</evidence>
<dbReference type="InterPro" id="IPR046335">
    <property type="entry name" value="LacI/GalR-like_sensor"/>
</dbReference>
<dbReference type="PROSITE" id="PS01124">
    <property type="entry name" value="HTH_ARAC_FAMILY_2"/>
    <property type="match status" value="1"/>
</dbReference>
<proteinExistence type="predicted"/>
<evidence type="ECO:0000256" key="2">
    <source>
        <dbReference type="ARBA" id="ARBA00023125"/>
    </source>
</evidence>
<dbReference type="Proteomes" id="UP001324993">
    <property type="component" value="Chromosome"/>
</dbReference>
<dbReference type="Gene3D" id="1.10.10.60">
    <property type="entry name" value="Homeodomain-like"/>
    <property type="match status" value="2"/>
</dbReference>
<organism evidence="5 6">
    <name type="scientific">Coraliomargarita algicola</name>
    <dbReference type="NCBI Taxonomy" id="3092156"/>
    <lineage>
        <taxon>Bacteria</taxon>
        <taxon>Pseudomonadati</taxon>
        <taxon>Verrucomicrobiota</taxon>
        <taxon>Opitutia</taxon>
        <taxon>Puniceicoccales</taxon>
        <taxon>Coraliomargaritaceae</taxon>
        <taxon>Coraliomargarita</taxon>
    </lineage>
</organism>
<dbReference type="InterPro" id="IPR028082">
    <property type="entry name" value="Peripla_BP_I"/>
</dbReference>
<keyword evidence="3" id="KW-0804">Transcription</keyword>
<dbReference type="InterPro" id="IPR009057">
    <property type="entry name" value="Homeodomain-like_sf"/>
</dbReference>
<protein>
    <submittedName>
        <fullName evidence="5">Substrate-binding domain-containing protein</fullName>
    </submittedName>
</protein>
<keyword evidence="6" id="KW-1185">Reference proteome</keyword>
<keyword evidence="2" id="KW-0238">DNA-binding</keyword>